<keyword evidence="2" id="KW-0547">Nucleotide-binding</keyword>
<evidence type="ECO:0000259" key="5">
    <source>
        <dbReference type="PROSITE" id="PS50887"/>
    </source>
</evidence>
<keyword evidence="7" id="KW-1185">Reference proteome</keyword>
<feature type="domain" description="GGDEF" evidence="5">
    <location>
        <begin position="190"/>
        <end position="324"/>
    </location>
</feature>
<dbReference type="PROSITE" id="PS50887">
    <property type="entry name" value="GGDEF"/>
    <property type="match status" value="1"/>
</dbReference>
<evidence type="ECO:0000256" key="1">
    <source>
        <dbReference type="ARBA" id="ARBA00012202"/>
    </source>
</evidence>
<reference evidence="6 7" key="1">
    <citation type="submission" date="2024-08" db="EMBL/GenBank/DDBJ databases">
        <title>Tateyamaria sp. nov., isolated from marine algae.</title>
        <authorList>
            <person name="Choi B.J."/>
            <person name="Kim J.M."/>
            <person name="Lee J.K."/>
            <person name="Choi D.G."/>
            <person name="Bayburt H."/>
            <person name="Baek J.H."/>
            <person name="Han D.M."/>
            <person name="Jeon C.O."/>
        </authorList>
    </citation>
    <scope>NUCLEOTIDE SEQUENCE [LARGE SCALE GENOMIC DNA]</scope>
    <source>
        <strain evidence="6 7">KMU-156</strain>
    </source>
</reference>
<dbReference type="InterPro" id="IPR029787">
    <property type="entry name" value="Nucleotide_cyclase"/>
</dbReference>
<comment type="caution">
    <text evidence="6">The sequence shown here is derived from an EMBL/GenBank/DDBJ whole genome shotgun (WGS) entry which is preliminary data.</text>
</comment>
<organism evidence="6 7">
    <name type="scientific">Tateyamaria armeniaca</name>
    <dbReference type="NCBI Taxonomy" id="2518930"/>
    <lineage>
        <taxon>Bacteria</taxon>
        <taxon>Pseudomonadati</taxon>
        <taxon>Pseudomonadota</taxon>
        <taxon>Alphaproteobacteria</taxon>
        <taxon>Rhodobacterales</taxon>
        <taxon>Roseobacteraceae</taxon>
        <taxon>Tateyamaria</taxon>
    </lineage>
</organism>
<evidence type="ECO:0000256" key="4">
    <source>
        <dbReference type="SAM" id="MobiDB-lite"/>
    </source>
</evidence>
<dbReference type="EMBL" id="JBHDIY010000002">
    <property type="protein sequence ID" value="MFL4470624.1"/>
    <property type="molecule type" value="Genomic_DNA"/>
</dbReference>
<protein>
    <recommendedName>
        <fullName evidence="1">guanylate cyclase</fullName>
        <ecNumber evidence="1">4.6.1.2</ecNumber>
    </recommendedName>
</protein>
<dbReference type="Pfam" id="PF07701">
    <property type="entry name" value="HNOBA"/>
    <property type="match status" value="1"/>
</dbReference>
<dbReference type="RefSeq" id="WP_407592472.1">
    <property type="nucleotide sequence ID" value="NZ_JBHDIY010000002.1"/>
</dbReference>
<dbReference type="EC" id="4.6.1.2" evidence="1"/>
<evidence type="ECO:0000256" key="3">
    <source>
        <dbReference type="ARBA" id="ARBA00023293"/>
    </source>
</evidence>
<dbReference type="SUPFAM" id="SSF55073">
    <property type="entry name" value="Nucleotide cyclase"/>
    <property type="match status" value="1"/>
</dbReference>
<dbReference type="InterPro" id="IPR043128">
    <property type="entry name" value="Rev_trsase/Diguanyl_cyclase"/>
</dbReference>
<keyword evidence="6" id="KW-0548">Nucleotidyltransferase</keyword>
<accession>A0ABW8UV47</accession>
<dbReference type="Gene3D" id="3.30.70.270">
    <property type="match status" value="1"/>
</dbReference>
<dbReference type="Proteomes" id="UP001627408">
    <property type="component" value="Unassembled WGS sequence"/>
</dbReference>
<dbReference type="SMART" id="SM00267">
    <property type="entry name" value="GGDEF"/>
    <property type="match status" value="1"/>
</dbReference>
<dbReference type="InterPro" id="IPR000160">
    <property type="entry name" value="GGDEF_dom"/>
</dbReference>
<dbReference type="PANTHER" id="PTHR46663">
    <property type="entry name" value="DIGUANYLATE CYCLASE DGCT-RELATED"/>
    <property type="match status" value="1"/>
</dbReference>
<dbReference type="PANTHER" id="PTHR46663:SF2">
    <property type="entry name" value="GGDEF DOMAIN-CONTAINING PROTEIN"/>
    <property type="match status" value="1"/>
</dbReference>
<name>A0ABW8UV47_9RHOB</name>
<feature type="region of interest" description="Disordered" evidence="4">
    <location>
        <begin position="318"/>
        <end position="375"/>
    </location>
</feature>
<sequence>MNDLDQLRKSLDVLCPMHLVLSDTGEVVHAGPTVQKLRPDTPLEGHKFLDVFDLKRPRAITTMDQLRESAGTKLHLQLRDAPQTEIKGVLMPGPHPGQSIVNLSFGISVVDAVTDYALTSADFAATDLTVEMLYLVEAKSAAMDASRKLNLRLQGAMIAAEEQAFTDTLTGLKNRRAMDHVLSRHIEWGTRFGLMQVDLDWFKAVNDTLGHAAGDYVLQTVARIMVEETRESDTVARVGGDEFVIILPYANSADVLKNIGQRIIDQLSRPITYQGEDCKISASIGMAFHEPHSPKTAAEIMDDADVALYASKDGGRGRQTVYDPALRDKPATPPSGKSAKSNGRRKRRLARQDVRHADCFSQSASPSRDSSRFAL</sequence>
<evidence type="ECO:0000256" key="2">
    <source>
        <dbReference type="ARBA" id="ARBA00022741"/>
    </source>
</evidence>
<evidence type="ECO:0000313" key="6">
    <source>
        <dbReference type="EMBL" id="MFL4470624.1"/>
    </source>
</evidence>
<dbReference type="InterPro" id="IPR011645">
    <property type="entry name" value="HNOB_dom_associated"/>
</dbReference>
<dbReference type="InterPro" id="IPR052163">
    <property type="entry name" value="DGC-Regulatory_Protein"/>
</dbReference>
<dbReference type="CDD" id="cd01949">
    <property type="entry name" value="GGDEF"/>
    <property type="match status" value="1"/>
</dbReference>
<gene>
    <name evidence="6" type="ORF">ACERZ8_12305</name>
</gene>
<dbReference type="GO" id="GO:0052621">
    <property type="term" value="F:diguanylate cyclase activity"/>
    <property type="evidence" value="ECO:0007669"/>
    <property type="project" value="UniProtKB-EC"/>
</dbReference>
<proteinExistence type="predicted"/>
<keyword evidence="6" id="KW-0808">Transferase</keyword>
<dbReference type="InterPro" id="IPR042463">
    <property type="entry name" value="HNOB_dom_associated_sf"/>
</dbReference>
<evidence type="ECO:0000313" key="7">
    <source>
        <dbReference type="Proteomes" id="UP001627408"/>
    </source>
</evidence>
<dbReference type="NCBIfam" id="TIGR00254">
    <property type="entry name" value="GGDEF"/>
    <property type="match status" value="1"/>
</dbReference>
<dbReference type="Gene3D" id="3.30.450.260">
    <property type="entry name" value="Haem NO binding associated domain"/>
    <property type="match status" value="1"/>
</dbReference>
<keyword evidence="3" id="KW-0141">cGMP biosynthesis</keyword>
<dbReference type="Pfam" id="PF00990">
    <property type="entry name" value="GGDEF"/>
    <property type="match status" value="1"/>
</dbReference>